<organism evidence="2 3">
    <name type="scientific">Batillaria attramentaria</name>
    <dbReference type="NCBI Taxonomy" id="370345"/>
    <lineage>
        <taxon>Eukaryota</taxon>
        <taxon>Metazoa</taxon>
        <taxon>Spiralia</taxon>
        <taxon>Lophotrochozoa</taxon>
        <taxon>Mollusca</taxon>
        <taxon>Gastropoda</taxon>
        <taxon>Caenogastropoda</taxon>
        <taxon>Sorbeoconcha</taxon>
        <taxon>Cerithioidea</taxon>
        <taxon>Batillariidae</taxon>
        <taxon>Batillaria</taxon>
    </lineage>
</organism>
<protein>
    <submittedName>
        <fullName evidence="2">Uncharacterized protein</fullName>
    </submittedName>
</protein>
<gene>
    <name evidence="2" type="ORF">BaRGS_00000481</name>
</gene>
<dbReference type="EMBL" id="JACVVK020000002">
    <property type="protein sequence ID" value="KAK7508242.1"/>
    <property type="molecule type" value="Genomic_DNA"/>
</dbReference>
<accession>A0ABD0MA20</accession>
<dbReference type="AlphaFoldDB" id="A0ABD0MA20"/>
<name>A0ABD0MA20_9CAEN</name>
<feature type="non-terminal residue" evidence="2">
    <location>
        <position position="55"/>
    </location>
</feature>
<proteinExistence type="predicted"/>
<reference evidence="2 3" key="1">
    <citation type="journal article" date="2023" name="Sci. Data">
        <title>Genome assembly of the Korean intertidal mud-creeper Batillaria attramentaria.</title>
        <authorList>
            <person name="Patra A.K."/>
            <person name="Ho P.T."/>
            <person name="Jun S."/>
            <person name="Lee S.J."/>
            <person name="Kim Y."/>
            <person name="Won Y.J."/>
        </authorList>
    </citation>
    <scope>NUCLEOTIDE SEQUENCE [LARGE SCALE GENOMIC DNA]</scope>
    <source>
        <strain evidence="2">Wonlab-2016</strain>
    </source>
</reference>
<feature type="compositionally biased region" description="Basic residues" evidence="1">
    <location>
        <begin position="44"/>
        <end position="55"/>
    </location>
</feature>
<feature type="region of interest" description="Disordered" evidence="1">
    <location>
        <begin position="1"/>
        <end position="55"/>
    </location>
</feature>
<dbReference type="Proteomes" id="UP001519460">
    <property type="component" value="Unassembled WGS sequence"/>
</dbReference>
<sequence length="55" mass="5984">MGGPSVEHAFRPVPPRSPESSQPLDRQGEGGAADAEHRTNTTRSCHRTLRRTGCK</sequence>
<comment type="caution">
    <text evidence="2">The sequence shown here is derived from an EMBL/GenBank/DDBJ whole genome shotgun (WGS) entry which is preliminary data.</text>
</comment>
<evidence type="ECO:0000256" key="1">
    <source>
        <dbReference type="SAM" id="MobiDB-lite"/>
    </source>
</evidence>
<keyword evidence="3" id="KW-1185">Reference proteome</keyword>
<evidence type="ECO:0000313" key="3">
    <source>
        <dbReference type="Proteomes" id="UP001519460"/>
    </source>
</evidence>
<evidence type="ECO:0000313" key="2">
    <source>
        <dbReference type="EMBL" id="KAK7508242.1"/>
    </source>
</evidence>